<comment type="catalytic activity">
    <reaction evidence="1 10 13">
        <text>Endohydrolysis of (1-&gt;4)-alpha-D-glucosidic linkages in polysaccharides containing three or more (1-&gt;4)-alpha-linked D-glucose units.</text>
        <dbReference type="EC" id="3.2.1.1"/>
    </reaction>
</comment>
<dbReference type="InterPro" id="IPR012850">
    <property type="entry name" value="A-amylase_bs_C"/>
</dbReference>
<dbReference type="CDD" id="cd11314">
    <property type="entry name" value="AmyAc_arch_bac_plant_AmyA"/>
    <property type="match status" value="1"/>
</dbReference>
<dbReference type="SUPFAM" id="SSF51445">
    <property type="entry name" value="(Trans)glycosidases"/>
    <property type="match status" value="1"/>
</dbReference>
<evidence type="ECO:0000256" key="13">
    <source>
        <dbReference type="RuleBase" id="RU361134"/>
    </source>
</evidence>
<dbReference type="OrthoDB" id="550577at2759"/>
<comment type="cofactor">
    <cofactor evidence="2 10">
        <name>Ca(2+)</name>
        <dbReference type="ChEBI" id="CHEBI:29108"/>
    </cofactor>
</comment>
<evidence type="ECO:0000256" key="6">
    <source>
        <dbReference type="ARBA" id="ARBA00022801"/>
    </source>
</evidence>
<evidence type="ECO:0000256" key="11">
    <source>
        <dbReference type="PIRSR" id="PIRSR001028-1"/>
    </source>
</evidence>
<evidence type="ECO:0000256" key="4">
    <source>
        <dbReference type="ARBA" id="ARBA00012595"/>
    </source>
</evidence>
<dbReference type="InterPro" id="IPR006046">
    <property type="entry name" value="Alpha_amylase"/>
</dbReference>
<evidence type="ECO:0000256" key="5">
    <source>
        <dbReference type="ARBA" id="ARBA00022723"/>
    </source>
</evidence>
<keyword evidence="5" id="KW-0479">Metal-binding</keyword>
<dbReference type="STRING" id="4155.A0A022Q9R2"/>
<keyword evidence="17" id="KW-1185">Reference proteome</keyword>
<feature type="active site" description="Nucleophile" evidence="11">
    <location>
        <position position="204"/>
    </location>
</feature>
<dbReference type="InterPro" id="IPR017853">
    <property type="entry name" value="GH"/>
</dbReference>
<comment type="similarity">
    <text evidence="3 10 12">Belongs to the glycosyl hydrolase 13 family.</text>
</comment>
<dbReference type="SMART" id="SM00642">
    <property type="entry name" value="Aamy"/>
    <property type="match status" value="1"/>
</dbReference>
<reference evidence="16 17" key="1">
    <citation type="journal article" date="2013" name="Proc. Natl. Acad. Sci. U.S.A.">
        <title>Fine-scale variation in meiotic recombination in Mimulus inferred from population shotgun sequencing.</title>
        <authorList>
            <person name="Hellsten U."/>
            <person name="Wright K.M."/>
            <person name="Jenkins J."/>
            <person name="Shu S."/>
            <person name="Yuan Y."/>
            <person name="Wessler S.R."/>
            <person name="Schmutz J."/>
            <person name="Willis J.H."/>
            <person name="Rokhsar D.S."/>
        </authorList>
    </citation>
    <scope>NUCLEOTIDE SEQUENCE [LARGE SCALE GENOMIC DNA]</scope>
    <source>
        <strain evidence="17">cv. DUN x IM62</strain>
    </source>
</reference>
<name>A0A022Q9R2_ERYGU</name>
<evidence type="ECO:0000313" key="17">
    <source>
        <dbReference type="Proteomes" id="UP000030748"/>
    </source>
</evidence>
<dbReference type="InterPro" id="IPR006047">
    <property type="entry name" value="GH13_cat_dom"/>
</dbReference>
<evidence type="ECO:0000259" key="14">
    <source>
        <dbReference type="SMART" id="SM00642"/>
    </source>
</evidence>
<dbReference type="GO" id="GO:0004556">
    <property type="term" value="F:alpha-amylase activity"/>
    <property type="evidence" value="ECO:0000318"/>
    <property type="project" value="GO_Central"/>
</dbReference>
<dbReference type="EC" id="3.2.1.1" evidence="4 10"/>
<dbReference type="Pfam" id="PF00128">
    <property type="entry name" value="Alpha-amylase"/>
    <property type="match status" value="1"/>
</dbReference>
<dbReference type="EMBL" id="KI632002">
    <property type="protein sequence ID" value="EYU25422.1"/>
    <property type="molecule type" value="Genomic_DNA"/>
</dbReference>
<evidence type="ECO:0000256" key="3">
    <source>
        <dbReference type="ARBA" id="ARBA00008061"/>
    </source>
</evidence>
<evidence type="ECO:0000256" key="12">
    <source>
        <dbReference type="RuleBase" id="RU003615"/>
    </source>
</evidence>
<dbReference type="Gene3D" id="3.20.20.80">
    <property type="entry name" value="Glycosidases"/>
    <property type="match status" value="1"/>
</dbReference>
<dbReference type="eggNOG" id="KOG0471">
    <property type="taxonomic scope" value="Eukaryota"/>
</dbReference>
<evidence type="ECO:0000313" key="16">
    <source>
        <dbReference type="EMBL" id="EYU25422.1"/>
    </source>
</evidence>
<dbReference type="PIRSF" id="PIRSF001028">
    <property type="entry name" value="Alph-amls_plant"/>
    <property type="match status" value="1"/>
</dbReference>
<dbReference type="AlphaFoldDB" id="A0A022Q9R2"/>
<dbReference type="Gene3D" id="2.60.40.1180">
    <property type="entry name" value="Golgi alpha-mannosidase II"/>
    <property type="match status" value="1"/>
</dbReference>
<keyword evidence="7 13" id="KW-0119">Carbohydrate metabolism</keyword>
<sequence>MTKFLITCLSSFLIVFGFFPALTRSTILLQGFNWESSNKRGGWYNTLQNVVPDIASAGFTHVWLPPPSHSVSPQGYLPGRLYDLDASKYGNSNELKALIQSLHDKGIKAVADIVINHRTAERKDGRGIYCLFEGGTPDARLDWGPSFICKDDTQYSDGTGNPDSGAAYDAAPDIDHLNPTVQNELSDWLNWLKKEIGFDGWRFDFVKGYSPRITKIYMDNTRPDFAVGELWNSIDYDGNGKPAYNQDRHRNELARWAGDAGGNVAAFDFTTKGILQAAVQGELWRLRDSGGNPPGLIGIMPGNAVTFIDNHDTGSTQNMWPFPSDKVVQGYAYILTHPGTPSVFYDHLFDWGKKDEISKLIGIRGRNGIGATSKVEILAADADLYVAKIDNKVITKIGPKADLGNLIPADFKVSASGTDYAVWEKH</sequence>
<organism evidence="16 17">
    <name type="scientific">Erythranthe guttata</name>
    <name type="common">Yellow monkey flower</name>
    <name type="synonym">Mimulus guttatus</name>
    <dbReference type="NCBI Taxonomy" id="4155"/>
    <lineage>
        <taxon>Eukaryota</taxon>
        <taxon>Viridiplantae</taxon>
        <taxon>Streptophyta</taxon>
        <taxon>Embryophyta</taxon>
        <taxon>Tracheophyta</taxon>
        <taxon>Spermatophyta</taxon>
        <taxon>Magnoliopsida</taxon>
        <taxon>eudicotyledons</taxon>
        <taxon>Gunneridae</taxon>
        <taxon>Pentapetalae</taxon>
        <taxon>asterids</taxon>
        <taxon>lamiids</taxon>
        <taxon>Lamiales</taxon>
        <taxon>Phrymaceae</taxon>
        <taxon>Erythranthe</taxon>
    </lineage>
</organism>
<dbReference type="PhylomeDB" id="A0A022Q9R2"/>
<dbReference type="InterPro" id="IPR013775">
    <property type="entry name" value="A-amylase_pln"/>
</dbReference>
<evidence type="ECO:0000259" key="15">
    <source>
        <dbReference type="SMART" id="SM00810"/>
    </source>
</evidence>
<gene>
    <name evidence="16" type="ORF">MIMGU_mgv1a006910mg</name>
</gene>
<protein>
    <recommendedName>
        <fullName evidence="4 10">Alpha-amylase</fullName>
        <ecNumber evidence="4 10">3.2.1.1</ecNumber>
    </recommendedName>
    <alternativeName>
        <fullName evidence="9 10">1,4-alpha-D-glucan glucanohydrolase</fullName>
    </alternativeName>
</protein>
<evidence type="ECO:0000256" key="2">
    <source>
        <dbReference type="ARBA" id="ARBA00001913"/>
    </source>
</evidence>
<evidence type="ECO:0000256" key="10">
    <source>
        <dbReference type="PIRNR" id="PIRNR001028"/>
    </source>
</evidence>
<keyword evidence="6 13" id="KW-0378">Hydrolase</keyword>
<dbReference type="GO" id="GO:0005987">
    <property type="term" value="P:sucrose catabolic process"/>
    <property type="evidence" value="ECO:0000318"/>
    <property type="project" value="GO_Central"/>
</dbReference>
<dbReference type="PANTHER" id="PTHR43447">
    <property type="entry name" value="ALPHA-AMYLASE"/>
    <property type="match status" value="1"/>
</dbReference>
<evidence type="ECO:0000256" key="9">
    <source>
        <dbReference type="ARBA" id="ARBA00030238"/>
    </source>
</evidence>
<dbReference type="SMART" id="SM00810">
    <property type="entry name" value="Alpha-amyl_C2"/>
    <property type="match status" value="1"/>
</dbReference>
<evidence type="ECO:0000256" key="7">
    <source>
        <dbReference type="ARBA" id="ARBA00023277"/>
    </source>
</evidence>
<dbReference type="InterPro" id="IPR013780">
    <property type="entry name" value="Glyco_hydro_b"/>
</dbReference>
<dbReference type="Pfam" id="PF07821">
    <property type="entry name" value="Alpha-amyl_C2"/>
    <property type="match status" value="1"/>
</dbReference>
<dbReference type="Proteomes" id="UP000030748">
    <property type="component" value="Unassembled WGS sequence"/>
</dbReference>
<dbReference type="GO" id="GO:0005509">
    <property type="term" value="F:calcium ion binding"/>
    <property type="evidence" value="ECO:0007669"/>
    <property type="project" value="UniProtKB-UniRule"/>
</dbReference>
<evidence type="ECO:0000256" key="1">
    <source>
        <dbReference type="ARBA" id="ARBA00000548"/>
    </source>
</evidence>
<proteinExistence type="inferred from homology"/>
<evidence type="ECO:0000256" key="8">
    <source>
        <dbReference type="ARBA" id="ARBA00023295"/>
    </source>
</evidence>
<dbReference type="KEGG" id="egt:105971406"/>
<feature type="domain" description="Alpha-amylase C-terminal beta-sheet" evidence="15">
    <location>
        <begin position="365"/>
        <end position="425"/>
    </location>
</feature>
<accession>A0A022Q9R2</accession>
<dbReference type="SUPFAM" id="SSF51011">
    <property type="entry name" value="Glycosyl hydrolase domain"/>
    <property type="match status" value="1"/>
</dbReference>
<feature type="domain" description="Glycosyl hydrolase family 13 catalytic" evidence="14">
    <location>
        <begin position="26"/>
        <end position="364"/>
    </location>
</feature>
<dbReference type="PRINTS" id="PR00110">
    <property type="entry name" value="ALPHAAMYLASE"/>
</dbReference>
<feature type="active site" description="Proton donor" evidence="11">
    <location>
        <position position="229"/>
    </location>
</feature>
<keyword evidence="8 13" id="KW-0326">Glycosidase</keyword>
<dbReference type="OMA" id="CVVIMSN"/>